<dbReference type="AlphaFoldDB" id="A0A381YME3"/>
<protein>
    <submittedName>
        <fullName evidence="2">Uncharacterized protein</fullName>
    </submittedName>
</protein>
<evidence type="ECO:0000313" key="2">
    <source>
        <dbReference type="EMBL" id="SVA78150.1"/>
    </source>
</evidence>
<reference evidence="2" key="1">
    <citation type="submission" date="2018-05" db="EMBL/GenBank/DDBJ databases">
        <authorList>
            <person name="Lanie J.A."/>
            <person name="Ng W.-L."/>
            <person name="Kazmierczak K.M."/>
            <person name="Andrzejewski T.M."/>
            <person name="Davidsen T.M."/>
            <person name="Wayne K.J."/>
            <person name="Tettelin H."/>
            <person name="Glass J.I."/>
            <person name="Rusch D."/>
            <person name="Podicherti R."/>
            <person name="Tsui H.-C.T."/>
            <person name="Winkler M.E."/>
        </authorList>
    </citation>
    <scope>NUCLEOTIDE SEQUENCE</scope>
</reference>
<keyword evidence="1" id="KW-0472">Membrane</keyword>
<evidence type="ECO:0000256" key="1">
    <source>
        <dbReference type="SAM" id="Phobius"/>
    </source>
</evidence>
<organism evidence="2">
    <name type="scientific">marine metagenome</name>
    <dbReference type="NCBI Taxonomy" id="408172"/>
    <lineage>
        <taxon>unclassified sequences</taxon>
        <taxon>metagenomes</taxon>
        <taxon>ecological metagenomes</taxon>
    </lineage>
</organism>
<feature type="transmembrane region" description="Helical" evidence="1">
    <location>
        <begin position="6"/>
        <end position="26"/>
    </location>
</feature>
<keyword evidence="1" id="KW-0812">Transmembrane</keyword>
<dbReference type="EMBL" id="UINC01018575">
    <property type="protein sequence ID" value="SVA78150.1"/>
    <property type="molecule type" value="Genomic_DNA"/>
</dbReference>
<accession>A0A381YME3</accession>
<gene>
    <name evidence="2" type="ORF">METZ01_LOCUS131004</name>
</gene>
<proteinExistence type="predicted"/>
<sequence>MAEAAMSAFGAAVGVLIAMAVVTFALRGKGHTQTIETSG</sequence>
<keyword evidence="1" id="KW-1133">Transmembrane helix</keyword>
<name>A0A381YME3_9ZZZZ</name>